<feature type="domain" description="Zn(2)-C6 fungal-type" evidence="3">
    <location>
        <begin position="35"/>
        <end position="62"/>
    </location>
</feature>
<gene>
    <name evidence="4" type="ORF">BDY21DRAFT_397086</name>
</gene>
<feature type="compositionally biased region" description="Low complexity" evidence="2">
    <location>
        <begin position="173"/>
        <end position="191"/>
    </location>
</feature>
<dbReference type="OrthoDB" id="3037908at2759"/>
<keyword evidence="5" id="KW-1185">Reference proteome</keyword>
<dbReference type="InterPro" id="IPR001138">
    <property type="entry name" value="Zn2Cys6_DnaBD"/>
</dbReference>
<sequence length="308" mass="31711">MSDIADSPTGVSPTSVSPPSVGRKEKMAPRRVHRACNNCRLKKAKCNNVKPCEECERAGLVCLSTMVKKKKATVSTLEWKTESLLSERASLSLAVRLLYKKAYPNDPLFASPTTSSSSPTSTTTTTSSSTPSLDPEDLSLNDILRRIGIAETISTDPAPDPNTSTTTNHHLRPPSFSSTTTTTTSSSAAAPADDDDTTIATATTAADFAPAAAASLPPPPSGLAPGVLPGPAGAPAMQPFGGFWGGGGAEGAGAGGTSLGGRGEVGLRVPLVGSLPVRPPAKEESERRDEKPERLPGSAGRPPDPRVC</sequence>
<dbReference type="Pfam" id="PF00172">
    <property type="entry name" value="Zn_clus"/>
    <property type="match status" value="1"/>
</dbReference>
<protein>
    <recommendedName>
        <fullName evidence="3">Zn(2)-C6 fungal-type domain-containing protein</fullName>
    </recommendedName>
</protein>
<evidence type="ECO:0000313" key="5">
    <source>
        <dbReference type="Proteomes" id="UP000799766"/>
    </source>
</evidence>
<dbReference type="GO" id="GO:0008270">
    <property type="term" value="F:zinc ion binding"/>
    <property type="evidence" value="ECO:0007669"/>
    <property type="project" value="InterPro"/>
</dbReference>
<evidence type="ECO:0000256" key="1">
    <source>
        <dbReference type="ARBA" id="ARBA00023242"/>
    </source>
</evidence>
<accession>A0A6A6NTH4</accession>
<dbReference type="InterPro" id="IPR050797">
    <property type="entry name" value="Carb_Metab_Trans_Reg"/>
</dbReference>
<reference evidence="4" key="1">
    <citation type="journal article" date="2020" name="Stud. Mycol.">
        <title>101 Dothideomycetes genomes: a test case for predicting lifestyles and emergence of pathogens.</title>
        <authorList>
            <person name="Haridas S."/>
            <person name="Albert R."/>
            <person name="Binder M."/>
            <person name="Bloem J."/>
            <person name="Labutti K."/>
            <person name="Salamov A."/>
            <person name="Andreopoulos B."/>
            <person name="Baker S."/>
            <person name="Barry K."/>
            <person name="Bills G."/>
            <person name="Bluhm B."/>
            <person name="Cannon C."/>
            <person name="Castanera R."/>
            <person name="Culley D."/>
            <person name="Daum C."/>
            <person name="Ezra D."/>
            <person name="Gonzalez J."/>
            <person name="Henrissat B."/>
            <person name="Kuo A."/>
            <person name="Liang C."/>
            <person name="Lipzen A."/>
            <person name="Lutzoni F."/>
            <person name="Magnuson J."/>
            <person name="Mondo S."/>
            <person name="Nolan M."/>
            <person name="Ohm R."/>
            <person name="Pangilinan J."/>
            <person name="Park H.-J."/>
            <person name="Ramirez L."/>
            <person name="Alfaro M."/>
            <person name="Sun H."/>
            <person name="Tritt A."/>
            <person name="Yoshinaga Y."/>
            <person name="Zwiers L.-H."/>
            <person name="Turgeon B."/>
            <person name="Goodwin S."/>
            <person name="Spatafora J."/>
            <person name="Crous P."/>
            <person name="Grigoriev I."/>
        </authorList>
    </citation>
    <scope>NUCLEOTIDE SEQUENCE</scope>
    <source>
        <strain evidence="4">ATCC 16933</strain>
    </source>
</reference>
<dbReference type="PROSITE" id="PS00463">
    <property type="entry name" value="ZN2_CY6_FUNGAL_1"/>
    <property type="match status" value="1"/>
</dbReference>
<feature type="compositionally biased region" description="Gly residues" evidence="2">
    <location>
        <begin position="246"/>
        <end position="264"/>
    </location>
</feature>
<dbReference type="Gene3D" id="4.10.240.10">
    <property type="entry name" value="Zn(2)-C6 fungal-type DNA-binding domain"/>
    <property type="match status" value="1"/>
</dbReference>
<evidence type="ECO:0000256" key="2">
    <source>
        <dbReference type="SAM" id="MobiDB-lite"/>
    </source>
</evidence>
<dbReference type="InterPro" id="IPR036864">
    <property type="entry name" value="Zn2-C6_fun-type_DNA-bd_sf"/>
</dbReference>
<dbReference type="PROSITE" id="PS50048">
    <property type="entry name" value="ZN2_CY6_FUNGAL_2"/>
    <property type="match status" value="1"/>
</dbReference>
<feature type="region of interest" description="Disordered" evidence="2">
    <location>
        <begin position="1"/>
        <end position="32"/>
    </location>
</feature>
<dbReference type="AlphaFoldDB" id="A0A6A6NTH4"/>
<feature type="compositionally biased region" description="Low complexity" evidence="2">
    <location>
        <begin position="7"/>
        <end position="21"/>
    </location>
</feature>
<feature type="region of interest" description="Disordered" evidence="2">
    <location>
        <begin position="246"/>
        <end position="308"/>
    </location>
</feature>
<feature type="region of interest" description="Disordered" evidence="2">
    <location>
        <begin position="109"/>
        <end position="138"/>
    </location>
</feature>
<dbReference type="PANTHER" id="PTHR31668:SF30">
    <property type="entry name" value="ZN(II)2CYS6 TRANSCRIPTION FACTOR (EUROFUNG)"/>
    <property type="match status" value="1"/>
</dbReference>
<dbReference type="PANTHER" id="PTHR31668">
    <property type="entry name" value="GLUCOSE TRANSPORT TRANSCRIPTION REGULATOR RGT1-RELATED-RELATED"/>
    <property type="match status" value="1"/>
</dbReference>
<dbReference type="GO" id="GO:0000981">
    <property type="term" value="F:DNA-binding transcription factor activity, RNA polymerase II-specific"/>
    <property type="evidence" value="ECO:0007669"/>
    <property type="project" value="InterPro"/>
</dbReference>
<dbReference type="SUPFAM" id="SSF57701">
    <property type="entry name" value="Zn2/Cys6 DNA-binding domain"/>
    <property type="match status" value="1"/>
</dbReference>
<organism evidence="4 5">
    <name type="scientific">Lineolata rhizophorae</name>
    <dbReference type="NCBI Taxonomy" id="578093"/>
    <lineage>
        <taxon>Eukaryota</taxon>
        <taxon>Fungi</taxon>
        <taxon>Dikarya</taxon>
        <taxon>Ascomycota</taxon>
        <taxon>Pezizomycotina</taxon>
        <taxon>Dothideomycetes</taxon>
        <taxon>Dothideomycetes incertae sedis</taxon>
        <taxon>Lineolatales</taxon>
        <taxon>Lineolataceae</taxon>
        <taxon>Lineolata</taxon>
    </lineage>
</organism>
<dbReference type="SMART" id="SM00066">
    <property type="entry name" value="GAL4"/>
    <property type="match status" value="1"/>
</dbReference>
<dbReference type="CDD" id="cd00067">
    <property type="entry name" value="GAL4"/>
    <property type="match status" value="1"/>
</dbReference>
<keyword evidence="1" id="KW-0539">Nucleus</keyword>
<dbReference type="EMBL" id="MU001688">
    <property type="protein sequence ID" value="KAF2455036.1"/>
    <property type="molecule type" value="Genomic_DNA"/>
</dbReference>
<feature type="compositionally biased region" description="Low complexity" evidence="2">
    <location>
        <begin position="111"/>
        <end position="132"/>
    </location>
</feature>
<proteinExistence type="predicted"/>
<evidence type="ECO:0000259" key="3">
    <source>
        <dbReference type="PROSITE" id="PS50048"/>
    </source>
</evidence>
<feature type="compositionally biased region" description="Basic and acidic residues" evidence="2">
    <location>
        <begin position="280"/>
        <end position="294"/>
    </location>
</feature>
<evidence type="ECO:0000313" key="4">
    <source>
        <dbReference type="EMBL" id="KAF2455036.1"/>
    </source>
</evidence>
<name>A0A6A6NTH4_9PEZI</name>
<feature type="region of interest" description="Disordered" evidence="2">
    <location>
        <begin position="151"/>
        <end position="195"/>
    </location>
</feature>
<dbReference type="Proteomes" id="UP000799766">
    <property type="component" value="Unassembled WGS sequence"/>
</dbReference>